<dbReference type="InterPro" id="IPR033747">
    <property type="entry name" value="PurE_ClassI"/>
</dbReference>
<keyword evidence="1 3" id="KW-0658">Purine biosynthesis</keyword>
<accession>A0A1F6XLI6</accession>
<evidence type="ECO:0000256" key="1">
    <source>
        <dbReference type="ARBA" id="ARBA00022755"/>
    </source>
</evidence>
<protein>
    <recommendedName>
        <fullName evidence="3 4">N5-carboxyaminoimidazole ribonucleotide mutase</fullName>
        <shortName evidence="3 4">N5-CAIR mutase</shortName>
        <ecNumber evidence="3 4">5.4.99.18</ecNumber>
    </recommendedName>
    <alternativeName>
        <fullName evidence="3">5-(carboxyamino)imidazole ribonucleotide mutase</fullName>
    </alternativeName>
</protein>
<dbReference type="GO" id="GO:0006189">
    <property type="term" value="P:'de novo' IMP biosynthetic process"/>
    <property type="evidence" value="ECO:0007669"/>
    <property type="project" value="UniProtKB-UniRule"/>
</dbReference>
<feature type="binding site" evidence="3 5">
    <location>
        <position position="15"/>
    </location>
    <ligand>
        <name>substrate</name>
    </ligand>
</feature>
<comment type="similarity">
    <text evidence="3">Belongs to the AIR carboxylase family. Class I subfamily.</text>
</comment>
<dbReference type="EC" id="5.4.99.18" evidence="3 4"/>
<dbReference type="UniPathway" id="UPA00074">
    <property type="reaction ID" value="UER00943"/>
</dbReference>
<dbReference type="PIRSF" id="PIRSF001338">
    <property type="entry name" value="AIR_carboxylase"/>
    <property type="match status" value="1"/>
</dbReference>
<proteinExistence type="inferred from homology"/>
<dbReference type="Proteomes" id="UP000178104">
    <property type="component" value="Unassembled WGS sequence"/>
</dbReference>
<dbReference type="NCBIfam" id="TIGR01162">
    <property type="entry name" value="purE"/>
    <property type="match status" value="1"/>
</dbReference>
<feature type="binding site" evidence="3 5">
    <location>
        <position position="12"/>
    </location>
    <ligand>
        <name>substrate</name>
    </ligand>
</feature>
<dbReference type="PANTHER" id="PTHR23046">
    <property type="entry name" value="PHOSPHORIBOSYLAMINOIMIDAZOLE CARBOXYLASE CATALYTIC SUBUNIT"/>
    <property type="match status" value="1"/>
</dbReference>
<dbReference type="PANTHER" id="PTHR23046:SF2">
    <property type="entry name" value="PHOSPHORIBOSYLAMINOIMIDAZOLE CARBOXYLASE"/>
    <property type="match status" value="1"/>
</dbReference>
<dbReference type="STRING" id="1801780.A2917_01265"/>
<evidence type="ECO:0000256" key="3">
    <source>
        <dbReference type="HAMAP-Rule" id="MF_01929"/>
    </source>
</evidence>
<dbReference type="InterPro" id="IPR000031">
    <property type="entry name" value="PurE_dom"/>
</dbReference>
<evidence type="ECO:0000313" key="8">
    <source>
        <dbReference type="Proteomes" id="UP000178104"/>
    </source>
</evidence>
<dbReference type="HAMAP" id="MF_01929">
    <property type="entry name" value="PurE_classI"/>
    <property type="match status" value="1"/>
</dbReference>
<dbReference type="SMART" id="SM01001">
    <property type="entry name" value="AIRC"/>
    <property type="match status" value="1"/>
</dbReference>
<dbReference type="GO" id="GO:0034023">
    <property type="term" value="F:5-(carboxyamino)imidazole ribonucleotide mutase activity"/>
    <property type="evidence" value="ECO:0007669"/>
    <property type="project" value="UniProtKB-UniRule"/>
</dbReference>
<evidence type="ECO:0000313" key="7">
    <source>
        <dbReference type="EMBL" id="OGI94994.1"/>
    </source>
</evidence>
<dbReference type="Pfam" id="PF00731">
    <property type="entry name" value="AIRC"/>
    <property type="match status" value="1"/>
</dbReference>
<comment type="caution">
    <text evidence="7">The sequence shown here is derived from an EMBL/GenBank/DDBJ whole genome shotgun (WGS) entry which is preliminary data.</text>
</comment>
<feature type="domain" description="PurE" evidence="6">
    <location>
        <begin position="4"/>
        <end position="153"/>
    </location>
</feature>
<dbReference type="AlphaFoldDB" id="A0A1F6XLI6"/>
<comment type="function">
    <text evidence="3 4">Catalyzes the conversion of N5-carboxyaminoimidazole ribonucleotide (N5-CAIR) to 4-carboxy-5-aminoimidazole ribonucleotide (CAIR).</text>
</comment>
<evidence type="ECO:0000256" key="4">
    <source>
        <dbReference type="PIRNR" id="PIRNR001338"/>
    </source>
</evidence>
<feature type="binding site" evidence="3 5">
    <location>
        <position position="42"/>
    </location>
    <ligand>
        <name>substrate</name>
    </ligand>
</feature>
<evidence type="ECO:0000256" key="2">
    <source>
        <dbReference type="ARBA" id="ARBA00023235"/>
    </source>
</evidence>
<comment type="catalytic activity">
    <reaction evidence="3 4">
        <text>5-carboxyamino-1-(5-phospho-D-ribosyl)imidazole + H(+) = 5-amino-1-(5-phospho-D-ribosyl)imidazole-4-carboxylate</text>
        <dbReference type="Rhea" id="RHEA:13193"/>
        <dbReference type="ChEBI" id="CHEBI:15378"/>
        <dbReference type="ChEBI" id="CHEBI:58730"/>
        <dbReference type="ChEBI" id="CHEBI:77657"/>
        <dbReference type="EC" id="5.4.99.18"/>
    </reaction>
</comment>
<reference evidence="7 8" key="1">
    <citation type="journal article" date="2016" name="Nat. Commun.">
        <title>Thousands of microbial genomes shed light on interconnected biogeochemical processes in an aquifer system.</title>
        <authorList>
            <person name="Anantharaman K."/>
            <person name="Brown C.T."/>
            <person name="Hug L.A."/>
            <person name="Sharon I."/>
            <person name="Castelle C.J."/>
            <person name="Probst A.J."/>
            <person name="Thomas B.C."/>
            <person name="Singh A."/>
            <person name="Wilkins M.J."/>
            <person name="Karaoz U."/>
            <person name="Brodie E.L."/>
            <person name="Williams K.H."/>
            <person name="Hubbard S.S."/>
            <person name="Banfield J.F."/>
        </authorList>
    </citation>
    <scope>NUCLEOTIDE SEQUENCE [LARGE SCALE GENOMIC DNA]</scope>
</reference>
<name>A0A1F6XLI6_9BACT</name>
<dbReference type="Gene3D" id="3.40.50.1970">
    <property type="match status" value="1"/>
</dbReference>
<dbReference type="EMBL" id="MFVE01000008">
    <property type="protein sequence ID" value="OGI94994.1"/>
    <property type="molecule type" value="Genomic_DNA"/>
</dbReference>
<dbReference type="SUPFAM" id="SSF52255">
    <property type="entry name" value="N5-CAIR mutase (phosphoribosylaminoimidazole carboxylase, PurE)"/>
    <property type="match status" value="1"/>
</dbReference>
<evidence type="ECO:0000259" key="6">
    <source>
        <dbReference type="SMART" id="SM01001"/>
    </source>
</evidence>
<dbReference type="InterPro" id="IPR024694">
    <property type="entry name" value="PurE_prokaryotes"/>
</dbReference>
<sequence length="172" mass="17981">MKNLKIGIIMGSDSDLEVMAEAAKVLEEFSIPYEITVASAHRSPEIVHKYVTSAKDRGLKIIIAGAGGAAHLAGVAASLTTLPVIGIPMKAKSLDGLDSLLSTVGMPPGIPVATVGINAGKNAGILAVQILATSGKDLEDRLIAYKEKMSGEVEAKGKKLLEIGFKKYLENK</sequence>
<organism evidence="7 8">
    <name type="scientific">Candidatus Nomurabacteria bacterium RIFCSPLOWO2_01_FULL_42_17</name>
    <dbReference type="NCBI Taxonomy" id="1801780"/>
    <lineage>
        <taxon>Bacteria</taxon>
        <taxon>Candidatus Nomuraibacteriota</taxon>
    </lineage>
</organism>
<comment type="pathway">
    <text evidence="3 4">Purine metabolism; IMP biosynthesis via de novo pathway; 5-amino-1-(5-phospho-D-ribosyl)imidazole-4-carboxylate from 5-amino-1-(5-phospho-D-ribosyl)imidazole (N5-CAIR route): step 2/2.</text>
</comment>
<gene>
    <name evidence="3" type="primary">purE</name>
    <name evidence="7" type="ORF">A2917_01265</name>
</gene>
<evidence type="ECO:0000256" key="5">
    <source>
        <dbReference type="PIRSR" id="PIRSR001338-1"/>
    </source>
</evidence>
<keyword evidence="2 3" id="KW-0413">Isomerase</keyword>